<evidence type="ECO:0000259" key="6">
    <source>
        <dbReference type="Pfam" id="PF00419"/>
    </source>
</evidence>
<comment type="subcellular location">
    <subcellularLocation>
        <location evidence="1">Fimbrium</location>
    </subcellularLocation>
</comment>
<keyword evidence="8" id="KW-1185">Reference proteome</keyword>
<comment type="similarity">
    <text evidence="2">Belongs to the fimbrial protein family.</text>
</comment>
<dbReference type="InterPro" id="IPR050263">
    <property type="entry name" value="Bact_Fimbrial_Adh_Pro"/>
</dbReference>
<dbReference type="InterPro" id="IPR036937">
    <property type="entry name" value="Adhesion_dom_fimbrial_sf"/>
</dbReference>
<dbReference type="InterPro" id="IPR008966">
    <property type="entry name" value="Adhesion_dom_sf"/>
</dbReference>
<feature type="chain" id="PRO_5047232661" evidence="5">
    <location>
        <begin position="20"/>
        <end position="354"/>
    </location>
</feature>
<evidence type="ECO:0000256" key="1">
    <source>
        <dbReference type="ARBA" id="ARBA00004561"/>
    </source>
</evidence>
<dbReference type="RefSeq" id="WP_048221346.1">
    <property type="nucleotide sequence ID" value="NZ_QFVP01000008.1"/>
</dbReference>
<dbReference type="Gene3D" id="2.60.40.1090">
    <property type="entry name" value="Fimbrial-type adhesion domain"/>
    <property type="match status" value="1"/>
</dbReference>
<gene>
    <name evidence="7" type="ORF">DJ535_14725</name>
</gene>
<accession>A0ABY2PTF0</accession>
<dbReference type="SUPFAM" id="SSF49401">
    <property type="entry name" value="Bacterial adhesins"/>
    <property type="match status" value="1"/>
</dbReference>
<evidence type="ECO:0000313" key="8">
    <source>
        <dbReference type="Proteomes" id="UP000306790"/>
    </source>
</evidence>
<dbReference type="PANTHER" id="PTHR33420:SF3">
    <property type="entry name" value="FIMBRIAL SUBUNIT ELFA"/>
    <property type="match status" value="1"/>
</dbReference>
<keyword evidence="3 5" id="KW-0732">Signal</keyword>
<evidence type="ECO:0000256" key="3">
    <source>
        <dbReference type="ARBA" id="ARBA00022729"/>
    </source>
</evidence>
<dbReference type="InterPro" id="IPR000259">
    <property type="entry name" value="Adhesion_dom_fimbrial"/>
</dbReference>
<sequence length="354" mass="38964">MMKWLLLMLLAFVSSTSYATCSGNGISYAAPINVDLSDKLSTATPEWTGTFTTQYAGTFNCTTYNSDFAYTPILSNNIKYATILGFNNNKHMILAEITSTHSTVTLKSNGLHSASELNTRFNIRFSLVNQGGMAITGETVKLYDVLFVSDLSGLSFSEIILWPLNQVQKIFTWLFNGFRWPYDTRDMFGQPMIIKYSPKQTTCSFINAGLTVSLPTLGVNQINSSNQPGLTPFILNMRCQDISIAGTSDRAIEMFLSSNTLHSSDNSVLVDNSASGIKGIGLRLTLQSKPQTPVMISTSNTSRGMATLLYNVTAGHSISDNFSIPMTVYYYAWDKENITQGKINTSATLNIIYP</sequence>
<reference evidence="7 8" key="1">
    <citation type="submission" date="2018-05" db="EMBL/GenBank/DDBJ databases">
        <title>Isolation and genomic analyses of lactose-positive bacteria from faecal samples of preterm neonates.</title>
        <authorList>
            <person name="Chen Y."/>
            <person name="Brook T.C."/>
            <person name="O'Neill I."/>
            <person name="Soe C.Z."/>
            <person name="Hall L.J."/>
            <person name="Hoyles L."/>
        </authorList>
    </citation>
    <scope>NUCLEOTIDE SEQUENCE [LARGE SCALE GENOMIC DNA]</scope>
    <source>
        <strain evidence="7 8">P080C CL</strain>
    </source>
</reference>
<feature type="domain" description="Fimbrial-type adhesion" evidence="6">
    <location>
        <begin position="199"/>
        <end position="353"/>
    </location>
</feature>
<feature type="signal peptide" evidence="5">
    <location>
        <begin position="1"/>
        <end position="19"/>
    </location>
</feature>
<dbReference type="EMBL" id="QFVP01000008">
    <property type="protein sequence ID" value="THE37531.1"/>
    <property type="molecule type" value="Genomic_DNA"/>
</dbReference>
<organism evidence="7 8">
    <name type="scientific">Citrobacter murliniae</name>
    <dbReference type="NCBI Taxonomy" id="67829"/>
    <lineage>
        <taxon>Bacteria</taxon>
        <taxon>Pseudomonadati</taxon>
        <taxon>Pseudomonadota</taxon>
        <taxon>Gammaproteobacteria</taxon>
        <taxon>Enterobacterales</taxon>
        <taxon>Enterobacteriaceae</taxon>
        <taxon>Citrobacter</taxon>
        <taxon>Citrobacter freundii complex</taxon>
    </lineage>
</organism>
<dbReference type="PANTHER" id="PTHR33420">
    <property type="entry name" value="FIMBRIAL SUBUNIT ELFA-RELATED"/>
    <property type="match status" value="1"/>
</dbReference>
<evidence type="ECO:0000256" key="2">
    <source>
        <dbReference type="ARBA" id="ARBA00006671"/>
    </source>
</evidence>
<name>A0ABY2PTF0_9ENTR</name>
<evidence type="ECO:0000256" key="4">
    <source>
        <dbReference type="ARBA" id="ARBA00023263"/>
    </source>
</evidence>
<protein>
    <submittedName>
        <fullName evidence="7">Fimbrial protein</fullName>
    </submittedName>
</protein>
<comment type="caution">
    <text evidence="7">The sequence shown here is derived from an EMBL/GenBank/DDBJ whole genome shotgun (WGS) entry which is preliminary data.</text>
</comment>
<proteinExistence type="inferred from homology"/>
<keyword evidence="4" id="KW-0281">Fimbrium</keyword>
<dbReference type="Proteomes" id="UP000306790">
    <property type="component" value="Unassembled WGS sequence"/>
</dbReference>
<evidence type="ECO:0000313" key="7">
    <source>
        <dbReference type="EMBL" id="THE37531.1"/>
    </source>
</evidence>
<dbReference type="Pfam" id="PF00419">
    <property type="entry name" value="Fimbrial"/>
    <property type="match status" value="1"/>
</dbReference>
<evidence type="ECO:0000256" key="5">
    <source>
        <dbReference type="SAM" id="SignalP"/>
    </source>
</evidence>